<comment type="caution">
    <text evidence="1">The sequence shown here is derived from an EMBL/GenBank/DDBJ whole genome shotgun (WGS) entry which is preliminary data.</text>
</comment>
<reference evidence="1 2" key="1">
    <citation type="submission" date="2018-10" db="EMBL/GenBank/DDBJ databases">
        <authorList>
            <person name="Ekblom R."/>
            <person name="Jareborg N."/>
        </authorList>
    </citation>
    <scope>NUCLEOTIDE SEQUENCE [LARGE SCALE GENOMIC DNA]</scope>
    <source>
        <tissue evidence="1">Muscle</tissue>
    </source>
</reference>
<dbReference type="EMBL" id="CYRY02019919">
    <property type="protein sequence ID" value="VCW96896.1"/>
    <property type="molecule type" value="Genomic_DNA"/>
</dbReference>
<evidence type="ECO:0000313" key="1">
    <source>
        <dbReference type="EMBL" id="VCW96896.1"/>
    </source>
</evidence>
<organism evidence="1 2">
    <name type="scientific">Gulo gulo</name>
    <name type="common">Wolverine</name>
    <name type="synonym">Gluton</name>
    <dbReference type="NCBI Taxonomy" id="48420"/>
    <lineage>
        <taxon>Eukaryota</taxon>
        <taxon>Metazoa</taxon>
        <taxon>Chordata</taxon>
        <taxon>Craniata</taxon>
        <taxon>Vertebrata</taxon>
        <taxon>Euteleostomi</taxon>
        <taxon>Mammalia</taxon>
        <taxon>Eutheria</taxon>
        <taxon>Laurasiatheria</taxon>
        <taxon>Carnivora</taxon>
        <taxon>Caniformia</taxon>
        <taxon>Musteloidea</taxon>
        <taxon>Mustelidae</taxon>
        <taxon>Guloninae</taxon>
        <taxon>Gulo</taxon>
    </lineage>
</organism>
<sequence>MVVGVDGGSFVEFRCLIHEIKSIPEMLKSSFRGSIHLKQQKIRETLKMLDFLYLLRKASWNLLKLFLSSVQPQTVLMVRIKYYFCKSHVDTAMPLNQMLLSGWWEQRPRPRPRRLLRHKEAGD</sequence>
<evidence type="ECO:0000313" key="2">
    <source>
        <dbReference type="Proteomes" id="UP000269945"/>
    </source>
</evidence>
<name>A0A9X9Q1M6_GULGU</name>
<dbReference type="Proteomes" id="UP000269945">
    <property type="component" value="Unassembled WGS sequence"/>
</dbReference>
<proteinExistence type="predicted"/>
<keyword evidence="2" id="KW-1185">Reference proteome</keyword>
<dbReference type="AlphaFoldDB" id="A0A9X9Q1M6"/>
<accession>A0A9X9Q1M6</accession>
<protein>
    <submittedName>
        <fullName evidence="1">Uncharacterized protein</fullName>
    </submittedName>
</protein>
<gene>
    <name evidence="1" type="ORF">BN2614_LOCUS5</name>
</gene>